<dbReference type="InterPro" id="IPR050078">
    <property type="entry name" value="Ribosomal_L11_MeTrfase_PrmA"/>
</dbReference>
<dbReference type="InterPro" id="IPR029063">
    <property type="entry name" value="SAM-dependent_MTases_sf"/>
</dbReference>
<evidence type="ECO:0000313" key="3">
    <source>
        <dbReference type="EMBL" id="MBP1853523.1"/>
    </source>
</evidence>
<keyword evidence="1" id="KW-0489">Methyltransferase</keyword>
<organism evidence="3 4">
    <name type="scientific">Rhizobium halophytocola</name>
    <dbReference type="NCBI Taxonomy" id="735519"/>
    <lineage>
        <taxon>Bacteria</taxon>
        <taxon>Pseudomonadati</taxon>
        <taxon>Pseudomonadota</taxon>
        <taxon>Alphaproteobacteria</taxon>
        <taxon>Hyphomicrobiales</taxon>
        <taxon>Rhizobiaceae</taxon>
        <taxon>Rhizobium/Agrobacterium group</taxon>
        <taxon>Rhizobium</taxon>
    </lineage>
</organism>
<evidence type="ECO:0000313" key="4">
    <source>
        <dbReference type="Proteomes" id="UP000759443"/>
    </source>
</evidence>
<dbReference type="PANTHER" id="PTHR43648:SF1">
    <property type="entry name" value="ELECTRON TRANSFER FLAVOPROTEIN BETA SUBUNIT LYSINE METHYLTRANSFERASE"/>
    <property type="match status" value="1"/>
</dbReference>
<dbReference type="SUPFAM" id="SSF53335">
    <property type="entry name" value="S-adenosyl-L-methionine-dependent methyltransferases"/>
    <property type="match status" value="1"/>
</dbReference>
<comment type="caution">
    <text evidence="3">The sequence shown here is derived from an EMBL/GenBank/DDBJ whole genome shotgun (WGS) entry which is preliminary data.</text>
</comment>
<dbReference type="Gene3D" id="3.40.50.150">
    <property type="entry name" value="Vaccinia Virus protein VP39"/>
    <property type="match status" value="1"/>
</dbReference>
<keyword evidence="2" id="KW-0808">Transferase</keyword>
<dbReference type="Proteomes" id="UP000759443">
    <property type="component" value="Unassembled WGS sequence"/>
</dbReference>
<dbReference type="Pfam" id="PF06325">
    <property type="entry name" value="PrmA"/>
    <property type="match status" value="1"/>
</dbReference>
<dbReference type="RefSeq" id="WP_209949416.1">
    <property type="nucleotide sequence ID" value="NZ_JAGGJU010000019.1"/>
</dbReference>
<name>A0ABS4E6I3_9HYPH</name>
<evidence type="ECO:0000256" key="1">
    <source>
        <dbReference type="ARBA" id="ARBA00022603"/>
    </source>
</evidence>
<proteinExistence type="predicted"/>
<dbReference type="EMBL" id="JAGGJU010000019">
    <property type="protein sequence ID" value="MBP1853523.1"/>
    <property type="molecule type" value="Genomic_DNA"/>
</dbReference>
<accession>A0ABS4E6I3</accession>
<reference evidence="3 4" key="1">
    <citation type="submission" date="2021-03" db="EMBL/GenBank/DDBJ databases">
        <title>Genomic Encyclopedia of Type Strains, Phase IV (KMG-IV): sequencing the most valuable type-strain genomes for metagenomic binning, comparative biology and taxonomic classification.</title>
        <authorList>
            <person name="Goeker M."/>
        </authorList>
    </citation>
    <scope>NUCLEOTIDE SEQUENCE [LARGE SCALE GENOMIC DNA]</scope>
    <source>
        <strain evidence="3 4">DSM 21600</strain>
    </source>
</reference>
<keyword evidence="4" id="KW-1185">Reference proteome</keyword>
<dbReference type="PANTHER" id="PTHR43648">
    <property type="entry name" value="ELECTRON TRANSFER FLAVOPROTEIN BETA SUBUNIT LYSINE METHYLTRANSFERASE"/>
    <property type="match status" value="1"/>
</dbReference>
<gene>
    <name evidence="3" type="ORF">J2Z17_004984</name>
</gene>
<evidence type="ECO:0000256" key="2">
    <source>
        <dbReference type="ARBA" id="ARBA00022679"/>
    </source>
</evidence>
<protein>
    <submittedName>
        <fullName evidence="3">Nicotinamide N-methyase</fullName>
    </submittedName>
</protein>
<sequence length="193" mass="19900">MPGLAPLRLYRATPTSRLSRLVGDAAPYWAHAWGGGLALARHFVEHPDCVAGRSLIDLGTGGGLVALIAKRLGASDVRGVDLDPWAITAARLNAKANELDVGFSVAHAAQINVDAEVVTAGDLFYEQALADEILPALKALAAAGATVLIGDPGRRTLPVDALEAVAHYPVGDFAHAPGAAPATGTVYRLRDGA</sequence>